<dbReference type="Pfam" id="PF00023">
    <property type="entry name" value="Ank"/>
    <property type="match status" value="3"/>
</dbReference>
<dbReference type="Pfam" id="PF00656">
    <property type="entry name" value="Peptidase_C14"/>
    <property type="match status" value="1"/>
</dbReference>
<dbReference type="Pfam" id="PF12796">
    <property type="entry name" value="Ank_2"/>
    <property type="match status" value="7"/>
</dbReference>
<proteinExistence type="predicted"/>
<feature type="repeat" description="ANK" evidence="3">
    <location>
        <begin position="1519"/>
        <end position="1552"/>
    </location>
</feature>
<feature type="repeat" description="ANK" evidence="3">
    <location>
        <begin position="1587"/>
        <end position="1620"/>
    </location>
</feature>
<evidence type="ECO:0000256" key="1">
    <source>
        <dbReference type="ARBA" id="ARBA00022737"/>
    </source>
</evidence>
<feature type="domain" description="Peptidase C14 caspase" evidence="4">
    <location>
        <begin position="256"/>
        <end position="477"/>
    </location>
</feature>
<feature type="repeat" description="ANK" evidence="3">
    <location>
        <begin position="1901"/>
        <end position="1934"/>
    </location>
</feature>
<comment type="caution">
    <text evidence="6">The sequence shown here is derived from an EMBL/GenBank/DDBJ whole genome shotgun (WGS) entry which is preliminary data.</text>
</comment>
<feature type="repeat" description="ANK" evidence="3">
    <location>
        <begin position="1621"/>
        <end position="1654"/>
    </location>
</feature>
<feature type="repeat" description="ANK" evidence="3">
    <location>
        <begin position="1314"/>
        <end position="1347"/>
    </location>
</feature>
<evidence type="ECO:0008006" key="8">
    <source>
        <dbReference type="Google" id="ProtNLM"/>
    </source>
</evidence>
<feature type="repeat" description="ANK" evidence="3">
    <location>
        <begin position="1348"/>
        <end position="1381"/>
    </location>
</feature>
<protein>
    <recommendedName>
        <fullName evidence="8">NACHT domain-containing protein</fullName>
    </recommendedName>
</protein>
<dbReference type="PRINTS" id="PR01415">
    <property type="entry name" value="ANKYRIN"/>
</dbReference>
<evidence type="ECO:0000256" key="2">
    <source>
        <dbReference type="ARBA" id="ARBA00023043"/>
    </source>
</evidence>
<feature type="repeat" description="ANK" evidence="3">
    <location>
        <begin position="1655"/>
        <end position="1688"/>
    </location>
</feature>
<dbReference type="Pfam" id="PF05729">
    <property type="entry name" value="NACHT"/>
    <property type="match status" value="1"/>
</dbReference>
<dbReference type="Gene3D" id="3.40.50.1460">
    <property type="match status" value="1"/>
</dbReference>
<dbReference type="Gene3D" id="3.40.50.300">
    <property type="entry name" value="P-loop containing nucleotide triphosphate hydrolases"/>
    <property type="match status" value="1"/>
</dbReference>
<feature type="repeat" description="ANK" evidence="3">
    <location>
        <begin position="1416"/>
        <end position="1449"/>
    </location>
</feature>
<dbReference type="Proteomes" id="UP000494165">
    <property type="component" value="Unassembled WGS sequence"/>
</dbReference>
<keyword evidence="2 3" id="KW-0040">ANK repeat</keyword>
<feature type="domain" description="NACHT" evidence="5">
    <location>
        <begin position="824"/>
        <end position="963"/>
    </location>
</feature>
<evidence type="ECO:0000313" key="7">
    <source>
        <dbReference type="Proteomes" id="UP000494165"/>
    </source>
</evidence>
<name>A0A8S1E4X4_9INSE</name>
<dbReference type="SUPFAM" id="SSF52540">
    <property type="entry name" value="P-loop containing nucleoside triphosphate hydrolases"/>
    <property type="match status" value="1"/>
</dbReference>
<dbReference type="OrthoDB" id="194358at2759"/>
<feature type="repeat" description="ANK" evidence="3">
    <location>
        <begin position="1281"/>
        <end position="1313"/>
    </location>
</feature>
<dbReference type="InterPro" id="IPR011600">
    <property type="entry name" value="Pept_C14_caspase"/>
</dbReference>
<feature type="repeat" description="ANK" evidence="3">
    <location>
        <begin position="1553"/>
        <end position="1586"/>
    </location>
</feature>
<feature type="repeat" description="ANK" evidence="3">
    <location>
        <begin position="1731"/>
        <end position="1764"/>
    </location>
</feature>
<evidence type="ECO:0000259" key="4">
    <source>
        <dbReference type="Pfam" id="PF00656"/>
    </source>
</evidence>
<dbReference type="SMART" id="SM00248">
    <property type="entry name" value="ANK"/>
    <property type="match status" value="23"/>
</dbReference>
<accession>A0A8S1E4X4</accession>
<evidence type="ECO:0000313" key="6">
    <source>
        <dbReference type="EMBL" id="CAB3387609.1"/>
    </source>
</evidence>
<dbReference type="InterPro" id="IPR027417">
    <property type="entry name" value="P-loop_NTPase"/>
</dbReference>
<dbReference type="PANTHER" id="PTHR24198:SF165">
    <property type="entry name" value="ANKYRIN REPEAT-CONTAINING PROTEIN-RELATED"/>
    <property type="match status" value="1"/>
</dbReference>
<keyword evidence="7" id="KW-1185">Reference proteome</keyword>
<feature type="repeat" description="ANK" evidence="3">
    <location>
        <begin position="1382"/>
        <end position="1415"/>
    </location>
</feature>
<feature type="repeat" description="ANK" evidence="3">
    <location>
        <begin position="1799"/>
        <end position="1832"/>
    </location>
</feature>
<gene>
    <name evidence="6" type="ORF">CLODIP_2_CD10263</name>
</gene>
<dbReference type="Gene3D" id="1.25.40.20">
    <property type="entry name" value="Ankyrin repeat-containing domain"/>
    <property type="match status" value="10"/>
</dbReference>
<dbReference type="EMBL" id="CADEPI010000596">
    <property type="protein sequence ID" value="CAB3387609.1"/>
    <property type="molecule type" value="Genomic_DNA"/>
</dbReference>
<feature type="repeat" description="ANK" evidence="3">
    <location>
        <begin position="1765"/>
        <end position="1798"/>
    </location>
</feature>
<evidence type="ECO:0000256" key="3">
    <source>
        <dbReference type="PROSITE-ProRule" id="PRU00023"/>
    </source>
</evidence>
<feature type="repeat" description="ANK" evidence="3">
    <location>
        <begin position="1450"/>
        <end position="1483"/>
    </location>
</feature>
<dbReference type="InterPro" id="IPR029030">
    <property type="entry name" value="Caspase-like_dom_sf"/>
</dbReference>
<dbReference type="PROSITE" id="PS50297">
    <property type="entry name" value="ANK_REP_REGION"/>
    <property type="match status" value="17"/>
</dbReference>
<reference evidence="6 7" key="1">
    <citation type="submission" date="2020-04" db="EMBL/GenBank/DDBJ databases">
        <authorList>
            <person name="Alioto T."/>
            <person name="Alioto T."/>
            <person name="Gomez Garrido J."/>
        </authorList>
    </citation>
    <scope>NUCLEOTIDE SEQUENCE [LARGE SCALE GENOMIC DNA]</scope>
</reference>
<dbReference type="SUPFAM" id="SSF52129">
    <property type="entry name" value="Caspase-like"/>
    <property type="match status" value="1"/>
</dbReference>
<evidence type="ECO:0000259" key="5">
    <source>
        <dbReference type="Pfam" id="PF05729"/>
    </source>
</evidence>
<dbReference type="InterPro" id="IPR036770">
    <property type="entry name" value="Ankyrin_rpt-contain_sf"/>
</dbReference>
<feature type="repeat" description="ANK" evidence="3">
    <location>
        <begin position="1867"/>
        <end position="1900"/>
    </location>
</feature>
<dbReference type="GO" id="GO:0006508">
    <property type="term" value="P:proteolysis"/>
    <property type="evidence" value="ECO:0007669"/>
    <property type="project" value="InterPro"/>
</dbReference>
<dbReference type="InterPro" id="IPR002110">
    <property type="entry name" value="Ankyrin_rpt"/>
</dbReference>
<dbReference type="SUPFAM" id="SSF48403">
    <property type="entry name" value="Ankyrin repeat"/>
    <property type="match status" value="3"/>
</dbReference>
<keyword evidence="1" id="KW-0677">Repeat</keyword>
<dbReference type="GO" id="GO:0004197">
    <property type="term" value="F:cysteine-type endopeptidase activity"/>
    <property type="evidence" value="ECO:0007669"/>
    <property type="project" value="InterPro"/>
</dbReference>
<dbReference type="PROSITE" id="PS50088">
    <property type="entry name" value="ANK_REPEAT"/>
    <property type="match status" value="19"/>
</dbReference>
<feature type="repeat" description="ANK" evidence="3">
    <location>
        <begin position="1833"/>
        <end position="1866"/>
    </location>
</feature>
<dbReference type="PANTHER" id="PTHR24198">
    <property type="entry name" value="ANKYRIN REPEAT AND PROTEIN KINASE DOMAIN-CONTAINING PROTEIN"/>
    <property type="match status" value="1"/>
</dbReference>
<dbReference type="InterPro" id="IPR007111">
    <property type="entry name" value="NACHT_NTPase"/>
</dbReference>
<organism evidence="6 7">
    <name type="scientific">Cloeon dipterum</name>
    <dbReference type="NCBI Taxonomy" id="197152"/>
    <lineage>
        <taxon>Eukaryota</taxon>
        <taxon>Metazoa</taxon>
        <taxon>Ecdysozoa</taxon>
        <taxon>Arthropoda</taxon>
        <taxon>Hexapoda</taxon>
        <taxon>Insecta</taxon>
        <taxon>Pterygota</taxon>
        <taxon>Palaeoptera</taxon>
        <taxon>Ephemeroptera</taxon>
        <taxon>Pisciforma</taxon>
        <taxon>Baetidae</taxon>
        <taxon>Cloeon</taxon>
    </lineage>
</organism>
<feature type="repeat" description="ANK" evidence="3">
    <location>
        <begin position="1935"/>
        <end position="1968"/>
    </location>
</feature>
<feature type="repeat" description="ANK" evidence="3">
    <location>
        <begin position="1697"/>
        <end position="1730"/>
    </location>
</feature>
<sequence>MEMETEGNYFAYCFDTNTRINYFITPSQFLKPRPKARHLNPGVSWDTLGQDFWGAAFQSAWHDSLEVDPDDGSFMNQKPNTDKDFENLRTEEECKECLVLATASSVHELQQFVQTCNIKVPNNYQHLDVSDASGIQQNDESQQKSQTMIKKGLAKTMFQQNVTSCKNCSTASKSSEGSSSGTFQSQGGASSCIMSRNEMESINISENDERGDTYIRQKVVANLGFFEFEKYRRVKRQNADNVCVLAIHYEFKNNPDYFRKGDACDVEYLKKIFGENRNCNFRNFQSPNKESLLQLLSDQEQLLQFFNSQDDVPSVFVLFVLSHGSENGTILTDHYEGGTTKYESFTPDEFFDSLQRLEIFDECLKVVNFGLCRGSLDDSKYDEKKTNDECENRNSCRITTRPGMDNYVVFYSTVETTLANNDESGSWLVRNICTCLNNANDEPLLKFFTMVQNQMHQTSRNFTTFGENTPLGQTPELKMFKQDRKFIISKARVTEPPISNNDGSVNICKVSNEILPCHFSWKSDEGQDIRGRRGFILSMVQNKQLQEMKRVLRNLDFEVTDWTLSSQSMEFYYTRVTELEPDVGCTITFIFSPVCLNEQKEVCVRVQQGQEIPITDILHRVVGPRNDGLIGKPKILCVVDVEAPQTDNISVHMKDLRFSATNHSGLLVLILKYGDALEKLIELFEKIGEKSLQELLVPLLTRECYREDVVLFNSTLQYLITFPILPRAFVKPEFKFKKTKIPLDQMVSYGNSTDSPSEEKINFDTLLKKAKRLFKENKKSFENPLQTVSHLEDPQISSDVQFMTQLKLVRDSAEARIVWLFNSPPGAGKSTVLKRMAHQLTKCDGEFKILQIALKEKYKIFRNIPAEKVDEIEFIAKTTSNSKDDITNWIERREVIVFFDGLDEVCPDFRAKIIQILIALNDARVPLFVGTRPHEVHHIQERIENTTTVEIEPFDEAKQIEFLKIVARKNLQEIEQLMKIFKDQDIMGNPLYLTMLAEYSGTGNLYDIYDTIVRRKVEICLVKENEGNNVGKKTIDKSLKFNQLVASRLLRGEKIDHGSVTKEELVEKSNVFGVVTYFNERLNFTHQTIAEFLTAQKFLNDLKNDRVDEEVALFNDEFVQCRKFVDLFFSTEMCKDASYAEAFIEWAKSLDSLKLVSHICRENLTQMFKLLNPDLSLKDEDGKNALHFALRHLEMVKVVHEKNSRLATETTKDGKNCLHLAIDDAECSEEVALWILQNTDVDKNHQSKFKNTLLLACERKKREVVQKLVFANAEVHKIILGGKSIMYHAIQSSKLDFVQRLHDRGSDINFRSENGKTALHIAALINKNPKVVKILLDYGAKINEKDNDKQTALHSAARYNLVSEVVQELLENGADVDSKDQRGFTALHLAAWYSENPEIVKILLQKGSKVNAKDNENQTALHYATKFNPDQKVVQILLENGADVNSKDLKGLTALHVAARFNVNPDIVKILLEKGAKVNAQDSKKWTALHYLVARFDPVSEVAQQLLEKGADVHSQGQEGITALHLAAKCNKNPEVIKILLENGANINAENRCKQTSLHFAAKNNQAQEVVEKLLKNGADVNSQDQEGSSALHLAARYNANPEIVKILLEKGIKVNTQDNKKWTALHYAARFNPIVELVQELLKNGADIHSRDQEGSSALHLAAGWNKNSEILKILLENGTQIESNSIQFIISQNNDNWTALHYAARFNPVAEVVQELLKNGAYVLLKNKKGNSALHLAAGYNANPKIIEMLLKKGAKVDTQNNEKKTALHLAARFNSKSEVVQKLLETGADVDLKDQKGNTVLHLAAEGNGNPEIVQILLDKGAKINEQDNEKHTALHLAARHNPAPEIIKKLLENGADVNAQTLNGSLALHLAAGWNTNGEILQILLDNCSNVNVKDNDKWTALHYAAKFNPSPEVVHKLLEKGDMINKKTNNGETALFLAAKHNPVKDVVKKLLDHGAKVDKMIRNDRDCAALMSQIKPPGKKFFDFFTPE</sequence>